<keyword evidence="1 3" id="KW-0863">Zinc-finger</keyword>
<organism evidence="5 6">
    <name type="scientific">Heterodera trifolii</name>
    <dbReference type="NCBI Taxonomy" id="157864"/>
    <lineage>
        <taxon>Eukaryota</taxon>
        <taxon>Metazoa</taxon>
        <taxon>Ecdysozoa</taxon>
        <taxon>Nematoda</taxon>
        <taxon>Chromadorea</taxon>
        <taxon>Rhabditida</taxon>
        <taxon>Tylenchina</taxon>
        <taxon>Tylenchomorpha</taxon>
        <taxon>Tylenchoidea</taxon>
        <taxon>Heteroderidae</taxon>
        <taxon>Heteroderinae</taxon>
        <taxon>Heterodera</taxon>
    </lineage>
</organism>
<dbReference type="InterPro" id="IPR001841">
    <property type="entry name" value="Znf_RING"/>
</dbReference>
<dbReference type="EMBL" id="JBICBT010000900">
    <property type="protein sequence ID" value="KAL3094364.1"/>
    <property type="molecule type" value="Genomic_DNA"/>
</dbReference>
<evidence type="ECO:0000313" key="5">
    <source>
        <dbReference type="EMBL" id="KAL3094364.1"/>
    </source>
</evidence>
<reference evidence="5 6" key="1">
    <citation type="submission" date="2024-10" db="EMBL/GenBank/DDBJ databases">
        <authorList>
            <person name="Kim D."/>
        </authorList>
    </citation>
    <scope>NUCLEOTIDE SEQUENCE [LARGE SCALE GENOMIC DNA]</scope>
    <source>
        <strain evidence="5">BH-2024</strain>
    </source>
</reference>
<sequence length="276" mass="31346">MRKAKHCELRGQLMCKSNNDHLTLAIEQRSPERRDGGRYACIRIDINLRNCDPNDQNATIKIIKINGSNTNEWHEFVFPKWQLSARKTIVLGFGIEPLAHKSFTLLNVNEGDAQNGALINYEIVLECNIRQSPRYENYVIGSEFYQHSAGGGPNFMFTVKLYDIMAHSCYGDGHGNENSIEIVIIKNNRHLRPTSTFDDTMKGFMENLTQSEAEDASQLRCLKCKENVRRAVFYPCKHVSVCGHCADEIMNSREAGENQCPICRAKIDKAVPFILS</sequence>
<dbReference type="GO" id="GO:0008270">
    <property type="term" value="F:zinc ion binding"/>
    <property type="evidence" value="ECO:0007669"/>
    <property type="project" value="UniProtKB-KW"/>
</dbReference>
<dbReference type="SUPFAM" id="SSF57850">
    <property type="entry name" value="RING/U-box"/>
    <property type="match status" value="1"/>
</dbReference>
<proteinExistence type="predicted"/>
<keyword evidence="2" id="KW-0862">Zinc</keyword>
<name>A0ABD2JUU3_9BILA</name>
<keyword evidence="1 3" id="KW-0479">Metal-binding</keyword>
<dbReference type="PROSITE" id="PS50089">
    <property type="entry name" value="ZF_RING_2"/>
    <property type="match status" value="1"/>
</dbReference>
<protein>
    <recommendedName>
        <fullName evidence="4">RING-type domain-containing protein</fullName>
    </recommendedName>
</protein>
<dbReference type="Gene3D" id="3.30.40.10">
    <property type="entry name" value="Zinc/RING finger domain, C3HC4 (zinc finger)"/>
    <property type="match status" value="1"/>
</dbReference>
<comment type="caution">
    <text evidence="5">The sequence shown here is derived from an EMBL/GenBank/DDBJ whole genome shotgun (WGS) entry which is preliminary data.</text>
</comment>
<dbReference type="Proteomes" id="UP001620626">
    <property type="component" value="Unassembled WGS sequence"/>
</dbReference>
<evidence type="ECO:0000313" key="6">
    <source>
        <dbReference type="Proteomes" id="UP001620626"/>
    </source>
</evidence>
<dbReference type="Pfam" id="PF13920">
    <property type="entry name" value="zf-C3HC4_3"/>
    <property type="match status" value="1"/>
</dbReference>
<dbReference type="AlphaFoldDB" id="A0ABD2JUU3"/>
<evidence type="ECO:0000256" key="1">
    <source>
        <dbReference type="ARBA" id="ARBA00022771"/>
    </source>
</evidence>
<evidence type="ECO:0000259" key="4">
    <source>
        <dbReference type="PROSITE" id="PS50089"/>
    </source>
</evidence>
<keyword evidence="6" id="KW-1185">Reference proteome</keyword>
<evidence type="ECO:0000256" key="3">
    <source>
        <dbReference type="PROSITE-ProRule" id="PRU00175"/>
    </source>
</evidence>
<evidence type="ECO:0000256" key="2">
    <source>
        <dbReference type="ARBA" id="ARBA00022833"/>
    </source>
</evidence>
<accession>A0ABD2JUU3</accession>
<dbReference type="InterPro" id="IPR013083">
    <property type="entry name" value="Znf_RING/FYVE/PHD"/>
</dbReference>
<dbReference type="SMART" id="SM00184">
    <property type="entry name" value="RING"/>
    <property type="match status" value="1"/>
</dbReference>
<feature type="domain" description="RING-type" evidence="4">
    <location>
        <begin position="221"/>
        <end position="264"/>
    </location>
</feature>
<gene>
    <name evidence="5" type="ORF">niasHT_029261</name>
</gene>